<dbReference type="InterPro" id="IPR039672">
    <property type="entry name" value="MFS_2"/>
</dbReference>
<organism evidence="3 4">
    <name type="scientific">Pseudahrensia aquimaris</name>
    <dbReference type="NCBI Taxonomy" id="744461"/>
    <lineage>
        <taxon>Bacteria</taxon>
        <taxon>Pseudomonadati</taxon>
        <taxon>Pseudomonadota</taxon>
        <taxon>Alphaproteobacteria</taxon>
        <taxon>Hyphomicrobiales</taxon>
        <taxon>Ahrensiaceae</taxon>
        <taxon>Pseudahrensia</taxon>
    </lineage>
</organism>
<evidence type="ECO:0000313" key="4">
    <source>
        <dbReference type="Proteomes" id="UP001597101"/>
    </source>
</evidence>
<dbReference type="Gene3D" id="1.20.1250.20">
    <property type="entry name" value="MFS general substrate transporter like domains"/>
    <property type="match status" value="2"/>
</dbReference>
<feature type="transmembrane region" description="Helical" evidence="2">
    <location>
        <begin position="310"/>
        <end position="334"/>
    </location>
</feature>
<feature type="transmembrane region" description="Helical" evidence="2">
    <location>
        <begin position="171"/>
        <end position="196"/>
    </location>
</feature>
<evidence type="ECO:0000313" key="3">
    <source>
        <dbReference type="EMBL" id="MFD0917453.1"/>
    </source>
</evidence>
<comment type="caution">
    <text evidence="3">The sequence shown here is derived from an EMBL/GenBank/DDBJ whole genome shotgun (WGS) entry which is preliminary data.</text>
</comment>
<feature type="transmembrane region" description="Helical" evidence="2">
    <location>
        <begin position="259"/>
        <end position="278"/>
    </location>
</feature>
<evidence type="ECO:0000256" key="2">
    <source>
        <dbReference type="SAM" id="Phobius"/>
    </source>
</evidence>
<protein>
    <submittedName>
        <fullName evidence="3">MFS transporter</fullName>
    </submittedName>
</protein>
<dbReference type="PANTHER" id="PTHR11328">
    <property type="entry name" value="MAJOR FACILITATOR SUPERFAMILY DOMAIN-CONTAINING PROTEIN"/>
    <property type="match status" value="1"/>
</dbReference>
<proteinExistence type="inferred from homology"/>
<feature type="transmembrane region" description="Helical" evidence="2">
    <location>
        <begin position="355"/>
        <end position="382"/>
    </location>
</feature>
<feature type="transmembrane region" description="Helical" evidence="2">
    <location>
        <begin position="225"/>
        <end position="247"/>
    </location>
</feature>
<dbReference type="RefSeq" id="WP_377213315.1">
    <property type="nucleotide sequence ID" value="NZ_JBHTJV010000013.1"/>
</dbReference>
<keyword evidence="2" id="KW-0472">Membrane</keyword>
<reference evidence="4" key="1">
    <citation type="journal article" date="2019" name="Int. J. Syst. Evol. Microbiol.">
        <title>The Global Catalogue of Microorganisms (GCM) 10K type strain sequencing project: providing services to taxonomists for standard genome sequencing and annotation.</title>
        <authorList>
            <consortium name="The Broad Institute Genomics Platform"/>
            <consortium name="The Broad Institute Genome Sequencing Center for Infectious Disease"/>
            <person name="Wu L."/>
            <person name="Ma J."/>
        </authorList>
    </citation>
    <scope>NUCLEOTIDE SEQUENCE [LARGE SCALE GENOMIC DNA]</scope>
    <source>
        <strain evidence="4">CCUG 60023</strain>
    </source>
</reference>
<sequence>MTLNLPRLIAYGLPAISLAALTLPLYVVVPTFYAESLKLPVEAIGLTLLFVRLFDAVNDPLIGWLSDRWRPAWGRRKVWFTAFVPIALLGAWNLFWPPADAGLWHLGVWSLVLSLGYTGAILPYTAWGAELDTSYEGRSRVAAVREGLILVGTLVAIAVPFTLGWSDPAAFHGLALLAVGIALTLPVFVTITLFFVPEPRERSRTRVNLSDGLGHMIRNAPFVRLVSAFLLNGLGNAIAATLFLLYVSERLGLGDQRGAFLFVYFLAGVIGVPFWNWLAKRTSKHRAWCIAMIFAIVVFSPAPFLPEGSIYGFGAICVLSGLALGADLTLPPAIQADVIDVDTARSGEQRSGTYFAAWSLTTKLALALAVGIAFPVLGVFGFDPAQDAQSTAIGITLLGFFYGWGPIALKIPAVAMMWNFPLTREDVDRLSDEIDAAQRAV</sequence>
<dbReference type="PANTHER" id="PTHR11328:SF28">
    <property type="entry name" value="MAJOR FACILITATOR SUPERFAMILY DOMAIN-CONTAINING PROTEIN 12"/>
    <property type="match status" value="1"/>
</dbReference>
<dbReference type="Pfam" id="PF13347">
    <property type="entry name" value="MFS_2"/>
    <property type="match status" value="1"/>
</dbReference>
<feature type="transmembrane region" description="Helical" evidence="2">
    <location>
        <begin position="388"/>
        <end position="409"/>
    </location>
</feature>
<accession>A0ABW3FI63</accession>
<keyword evidence="2" id="KW-1133">Transmembrane helix</keyword>
<evidence type="ECO:0000256" key="1">
    <source>
        <dbReference type="ARBA" id="ARBA00009617"/>
    </source>
</evidence>
<gene>
    <name evidence="3" type="ORF">ACFQ14_13650</name>
</gene>
<feature type="transmembrane region" description="Helical" evidence="2">
    <location>
        <begin position="12"/>
        <end position="33"/>
    </location>
</feature>
<comment type="similarity">
    <text evidence="1">Belongs to the sodium:galactoside symporter (TC 2.A.2) family.</text>
</comment>
<dbReference type="Proteomes" id="UP001597101">
    <property type="component" value="Unassembled WGS sequence"/>
</dbReference>
<feature type="transmembrane region" description="Helical" evidence="2">
    <location>
        <begin position="39"/>
        <end position="57"/>
    </location>
</feature>
<keyword evidence="4" id="KW-1185">Reference proteome</keyword>
<dbReference type="InterPro" id="IPR036259">
    <property type="entry name" value="MFS_trans_sf"/>
</dbReference>
<feature type="transmembrane region" description="Helical" evidence="2">
    <location>
        <begin position="102"/>
        <end position="126"/>
    </location>
</feature>
<dbReference type="SUPFAM" id="SSF103473">
    <property type="entry name" value="MFS general substrate transporter"/>
    <property type="match status" value="1"/>
</dbReference>
<feature type="transmembrane region" description="Helical" evidence="2">
    <location>
        <begin position="78"/>
        <end position="96"/>
    </location>
</feature>
<name>A0ABW3FI63_9HYPH</name>
<feature type="transmembrane region" description="Helical" evidence="2">
    <location>
        <begin position="147"/>
        <end position="165"/>
    </location>
</feature>
<feature type="transmembrane region" description="Helical" evidence="2">
    <location>
        <begin position="287"/>
        <end position="304"/>
    </location>
</feature>
<dbReference type="EMBL" id="JBHTJV010000013">
    <property type="protein sequence ID" value="MFD0917453.1"/>
    <property type="molecule type" value="Genomic_DNA"/>
</dbReference>
<keyword evidence="2" id="KW-0812">Transmembrane</keyword>